<name>A0ABN7ANQ7_9HEMI</name>
<gene>
    <name evidence="1" type="ORF">NTJ_05873</name>
</gene>
<keyword evidence="2" id="KW-1185">Reference proteome</keyword>
<sequence length="97" mass="10591">MDDSRVHSKCRNKLNPVINRIQFYAVPSAAGGYRRESRIKDVLLQTAQAAAHEEFHGGARPSPSQQVGIATLARPPVIHVRGDNASRLAISCPSFVE</sequence>
<evidence type="ECO:0000313" key="2">
    <source>
        <dbReference type="Proteomes" id="UP001307889"/>
    </source>
</evidence>
<dbReference type="EMBL" id="AP028912">
    <property type="protein sequence ID" value="BES93064.1"/>
    <property type="molecule type" value="Genomic_DNA"/>
</dbReference>
<protein>
    <submittedName>
        <fullName evidence="1">Uncharacterized protein</fullName>
    </submittedName>
</protein>
<accession>A0ABN7ANQ7</accession>
<dbReference type="Proteomes" id="UP001307889">
    <property type="component" value="Chromosome 4"/>
</dbReference>
<reference evidence="1 2" key="1">
    <citation type="submission" date="2023-09" db="EMBL/GenBank/DDBJ databases">
        <title>Nesidiocoris tenuis whole genome shotgun sequence.</title>
        <authorList>
            <person name="Shibata T."/>
            <person name="Shimoda M."/>
            <person name="Kobayashi T."/>
            <person name="Uehara T."/>
        </authorList>
    </citation>
    <scope>NUCLEOTIDE SEQUENCE [LARGE SCALE GENOMIC DNA]</scope>
    <source>
        <strain evidence="1 2">Japan</strain>
    </source>
</reference>
<proteinExistence type="predicted"/>
<evidence type="ECO:0000313" key="1">
    <source>
        <dbReference type="EMBL" id="BES93064.1"/>
    </source>
</evidence>
<organism evidence="1 2">
    <name type="scientific">Nesidiocoris tenuis</name>
    <dbReference type="NCBI Taxonomy" id="355587"/>
    <lineage>
        <taxon>Eukaryota</taxon>
        <taxon>Metazoa</taxon>
        <taxon>Ecdysozoa</taxon>
        <taxon>Arthropoda</taxon>
        <taxon>Hexapoda</taxon>
        <taxon>Insecta</taxon>
        <taxon>Pterygota</taxon>
        <taxon>Neoptera</taxon>
        <taxon>Paraneoptera</taxon>
        <taxon>Hemiptera</taxon>
        <taxon>Heteroptera</taxon>
        <taxon>Panheteroptera</taxon>
        <taxon>Cimicomorpha</taxon>
        <taxon>Miridae</taxon>
        <taxon>Dicyphina</taxon>
        <taxon>Nesidiocoris</taxon>
    </lineage>
</organism>